<sequence length="241" mass="26668">MAYRRATLQKSIAARYSGRRNVSMGQAENDKNKQKCYQELTETGMGRERVTATGKEGSIEIFPWFAQVARSAFAIRPWALETLIYEKKLMDFELHKAGALPACEDVVDIVAEMPRWLAVVAHSAGTEIGIGQAECLLAREMYAGYSLPNSGLNNSLVDRQRYRPIDGREGRSVELATDDDSGDNDNDTVSGNTAVATPREKELSVDPDVDLASSSLLDLVLKGLCPLQTKFLYYPQVIIMI</sequence>
<reference evidence="3" key="1">
    <citation type="journal article" date="2017" name="Nat. Ecol. Evol.">
        <title>Genome expansion and lineage-specific genetic innovations in the forest pathogenic fungi Armillaria.</title>
        <authorList>
            <person name="Sipos G."/>
            <person name="Prasanna A.N."/>
            <person name="Walter M.C."/>
            <person name="O'Connor E."/>
            <person name="Balint B."/>
            <person name="Krizsan K."/>
            <person name="Kiss B."/>
            <person name="Hess J."/>
            <person name="Varga T."/>
            <person name="Slot J."/>
            <person name="Riley R."/>
            <person name="Boka B."/>
            <person name="Rigling D."/>
            <person name="Barry K."/>
            <person name="Lee J."/>
            <person name="Mihaltcheva S."/>
            <person name="LaButti K."/>
            <person name="Lipzen A."/>
            <person name="Waldron R."/>
            <person name="Moloney N.M."/>
            <person name="Sperisen C."/>
            <person name="Kredics L."/>
            <person name="Vagvoelgyi C."/>
            <person name="Patrignani A."/>
            <person name="Fitzpatrick D."/>
            <person name="Nagy I."/>
            <person name="Doyle S."/>
            <person name="Anderson J.B."/>
            <person name="Grigoriev I.V."/>
            <person name="Gueldener U."/>
            <person name="Muensterkoetter M."/>
            <person name="Nagy L.G."/>
        </authorList>
    </citation>
    <scope>NUCLEOTIDE SEQUENCE [LARGE SCALE GENOMIC DNA]</scope>
    <source>
        <strain evidence="3">28-4</strain>
    </source>
</reference>
<keyword evidence="3" id="KW-1185">Reference proteome</keyword>
<accession>A0A2H3AND1</accession>
<evidence type="ECO:0000313" key="2">
    <source>
        <dbReference type="EMBL" id="PBK60345.1"/>
    </source>
</evidence>
<proteinExistence type="predicted"/>
<evidence type="ECO:0000256" key="1">
    <source>
        <dbReference type="SAM" id="MobiDB-lite"/>
    </source>
</evidence>
<dbReference type="Proteomes" id="UP000218334">
    <property type="component" value="Unassembled WGS sequence"/>
</dbReference>
<dbReference type="EMBL" id="KZ293488">
    <property type="protein sequence ID" value="PBK60345.1"/>
    <property type="molecule type" value="Genomic_DNA"/>
</dbReference>
<dbReference type="AlphaFoldDB" id="A0A2H3AND1"/>
<organism evidence="2 3">
    <name type="scientific">Armillaria solidipes</name>
    <dbReference type="NCBI Taxonomy" id="1076256"/>
    <lineage>
        <taxon>Eukaryota</taxon>
        <taxon>Fungi</taxon>
        <taxon>Dikarya</taxon>
        <taxon>Basidiomycota</taxon>
        <taxon>Agaricomycotina</taxon>
        <taxon>Agaricomycetes</taxon>
        <taxon>Agaricomycetidae</taxon>
        <taxon>Agaricales</taxon>
        <taxon>Marasmiineae</taxon>
        <taxon>Physalacriaceae</taxon>
        <taxon>Armillaria</taxon>
    </lineage>
</organism>
<feature type="compositionally biased region" description="Acidic residues" evidence="1">
    <location>
        <begin position="176"/>
        <end position="186"/>
    </location>
</feature>
<name>A0A2H3AND1_9AGAR</name>
<feature type="region of interest" description="Disordered" evidence="1">
    <location>
        <begin position="168"/>
        <end position="206"/>
    </location>
</feature>
<protein>
    <submittedName>
        <fullName evidence="2">Uncharacterized protein</fullName>
    </submittedName>
</protein>
<evidence type="ECO:0000313" key="3">
    <source>
        <dbReference type="Proteomes" id="UP000218334"/>
    </source>
</evidence>
<gene>
    <name evidence="2" type="ORF">ARMSODRAFT_1009346</name>
</gene>